<comment type="pathway">
    <text evidence="3 19">Cofactor biosynthesis; adenosylcobalamin biosynthesis; adenosylcobalamin from cob(II)yrinate a,c-diamide: step 7/7.</text>
</comment>
<feature type="transmembrane region" description="Helical" evidence="19">
    <location>
        <begin position="42"/>
        <end position="68"/>
    </location>
</feature>
<evidence type="ECO:0000256" key="14">
    <source>
        <dbReference type="ARBA" id="ARBA00025228"/>
    </source>
</evidence>
<evidence type="ECO:0000313" key="20">
    <source>
        <dbReference type="EMBL" id="ERG90620.1"/>
    </source>
</evidence>
<keyword evidence="10 19" id="KW-0812">Transmembrane</keyword>
<dbReference type="EMBL" id="KE356560">
    <property type="protein sequence ID" value="ERG90620.1"/>
    <property type="molecule type" value="Genomic_DNA"/>
</dbReference>
<comment type="catalytic activity">
    <reaction evidence="17 19">
        <text>alpha-ribazole + adenosylcob(III)inamide-GDP = adenosylcob(III)alamin + GMP + H(+)</text>
        <dbReference type="Rhea" id="RHEA:16049"/>
        <dbReference type="ChEBI" id="CHEBI:10329"/>
        <dbReference type="ChEBI" id="CHEBI:15378"/>
        <dbReference type="ChEBI" id="CHEBI:18408"/>
        <dbReference type="ChEBI" id="CHEBI:58115"/>
        <dbReference type="ChEBI" id="CHEBI:60487"/>
        <dbReference type="EC" id="2.7.8.26"/>
    </reaction>
</comment>
<keyword evidence="12 19" id="KW-1133">Transmembrane helix</keyword>
<protein>
    <recommendedName>
        <fullName evidence="6 19">Adenosylcobinamide-GDP ribazoletransferase</fullName>
        <ecNumber evidence="5 19">2.7.8.26</ecNumber>
    </recommendedName>
    <alternativeName>
        <fullName evidence="16 19">Cobalamin synthase</fullName>
    </alternativeName>
    <alternativeName>
        <fullName evidence="15 19">Cobalamin-5'-phosphate synthase</fullName>
    </alternativeName>
</protein>
<evidence type="ECO:0000256" key="10">
    <source>
        <dbReference type="ARBA" id="ARBA00022692"/>
    </source>
</evidence>
<dbReference type="EC" id="2.7.8.26" evidence="5 19"/>
<evidence type="ECO:0000256" key="5">
    <source>
        <dbReference type="ARBA" id="ARBA00013200"/>
    </source>
</evidence>
<evidence type="ECO:0000256" key="8">
    <source>
        <dbReference type="ARBA" id="ARBA00022573"/>
    </source>
</evidence>
<dbReference type="NCBIfam" id="TIGR00317">
    <property type="entry name" value="cobS"/>
    <property type="match status" value="1"/>
</dbReference>
<comment type="catalytic activity">
    <reaction evidence="18 19">
        <text>alpha-ribazole 5'-phosphate + adenosylcob(III)inamide-GDP = adenosylcob(III)alamin 5'-phosphate + GMP + H(+)</text>
        <dbReference type="Rhea" id="RHEA:23560"/>
        <dbReference type="ChEBI" id="CHEBI:15378"/>
        <dbReference type="ChEBI" id="CHEBI:57918"/>
        <dbReference type="ChEBI" id="CHEBI:58115"/>
        <dbReference type="ChEBI" id="CHEBI:60487"/>
        <dbReference type="ChEBI" id="CHEBI:60493"/>
        <dbReference type="EC" id="2.7.8.26"/>
    </reaction>
</comment>
<evidence type="ECO:0000256" key="12">
    <source>
        <dbReference type="ARBA" id="ARBA00022989"/>
    </source>
</evidence>
<keyword evidence="7 19" id="KW-1003">Cell membrane</keyword>
<comment type="similarity">
    <text evidence="4 19">Belongs to the CobS family.</text>
</comment>
<comment type="function">
    <text evidence="14 19">Joins adenosylcobinamide-GDP and alpha-ribazole to generate adenosylcobalamin (Ado-cobalamin). Also synthesizes adenosylcobalamin 5'-phosphate from adenosylcobinamide-GDP and alpha-ribazole 5'-phosphate.</text>
</comment>
<dbReference type="HAMAP" id="MF_00719">
    <property type="entry name" value="CobS"/>
    <property type="match status" value="1"/>
</dbReference>
<dbReference type="AlphaFoldDB" id="U1N294"/>
<evidence type="ECO:0000256" key="6">
    <source>
        <dbReference type="ARBA" id="ARBA00015850"/>
    </source>
</evidence>
<dbReference type="GO" id="GO:0009236">
    <property type="term" value="P:cobalamin biosynthetic process"/>
    <property type="evidence" value="ECO:0007669"/>
    <property type="project" value="UniProtKB-UniRule"/>
</dbReference>
<evidence type="ECO:0000256" key="11">
    <source>
        <dbReference type="ARBA" id="ARBA00022842"/>
    </source>
</evidence>
<dbReference type="Proteomes" id="UP000030649">
    <property type="component" value="Unassembled WGS sequence"/>
</dbReference>
<proteinExistence type="inferred from homology"/>
<evidence type="ECO:0000256" key="17">
    <source>
        <dbReference type="ARBA" id="ARBA00048623"/>
    </source>
</evidence>
<keyword evidence="8 19" id="KW-0169">Cobalamin biosynthesis</keyword>
<comment type="caution">
    <text evidence="19">Lacks conserved residue(s) required for the propagation of feature annotation.</text>
</comment>
<dbReference type="InterPro" id="IPR003805">
    <property type="entry name" value="CobS"/>
</dbReference>
<keyword evidence="13 19" id="KW-0472">Membrane</keyword>
<evidence type="ECO:0000313" key="21">
    <source>
        <dbReference type="Proteomes" id="UP000030649"/>
    </source>
</evidence>
<evidence type="ECO:0000256" key="16">
    <source>
        <dbReference type="ARBA" id="ARBA00032853"/>
    </source>
</evidence>
<name>U1N294_9EURY</name>
<dbReference type="PANTHER" id="PTHR34148:SF1">
    <property type="entry name" value="ADENOSYLCOBINAMIDE-GDP RIBAZOLETRANSFERASE"/>
    <property type="match status" value="1"/>
</dbReference>
<evidence type="ECO:0000256" key="9">
    <source>
        <dbReference type="ARBA" id="ARBA00022679"/>
    </source>
</evidence>
<evidence type="ECO:0000256" key="3">
    <source>
        <dbReference type="ARBA" id="ARBA00004663"/>
    </source>
</evidence>
<feature type="transmembrane region" description="Helical" evidence="19">
    <location>
        <begin position="109"/>
        <end position="132"/>
    </location>
</feature>
<dbReference type="PANTHER" id="PTHR34148">
    <property type="entry name" value="ADENOSYLCOBINAMIDE-GDP RIBAZOLETRANSFERASE"/>
    <property type="match status" value="1"/>
</dbReference>
<evidence type="ECO:0000256" key="4">
    <source>
        <dbReference type="ARBA" id="ARBA00010561"/>
    </source>
</evidence>
<evidence type="ECO:0000256" key="13">
    <source>
        <dbReference type="ARBA" id="ARBA00023136"/>
    </source>
</evidence>
<evidence type="ECO:0000256" key="7">
    <source>
        <dbReference type="ARBA" id="ARBA00022475"/>
    </source>
</evidence>
<keyword evidence="9 19" id="KW-0808">Transferase</keyword>
<keyword evidence="11 19" id="KW-0460">Magnesium</keyword>
<evidence type="ECO:0000256" key="19">
    <source>
        <dbReference type="HAMAP-Rule" id="MF_00719"/>
    </source>
</evidence>
<reference evidence="20 21" key="1">
    <citation type="journal article" date="2013" name="PLoS ONE">
        <title>Assembly-driven community genomics of a hypersaline microbial ecosystem.</title>
        <authorList>
            <person name="Podell S."/>
            <person name="Ugalde J.A."/>
            <person name="Narasingarao P."/>
            <person name="Banfield J.F."/>
            <person name="Heidelberg K.B."/>
            <person name="Allen E.E."/>
        </authorList>
    </citation>
    <scope>NUCLEOTIDE SEQUENCE [LARGE SCALE GENOMIC DNA]</scope>
    <source>
        <strain evidence="21">J07HQW1</strain>
    </source>
</reference>
<evidence type="ECO:0000256" key="2">
    <source>
        <dbReference type="ARBA" id="ARBA00004651"/>
    </source>
</evidence>
<organism evidence="20 21">
    <name type="scientific">Haloquadratum walsbyi J07HQW1</name>
    <dbReference type="NCBI Taxonomy" id="1238424"/>
    <lineage>
        <taxon>Archaea</taxon>
        <taxon>Methanobacteriati</taxon>
        <taxon>Methanobacteriota</taxon>
        <taxon>Stenosarchaea group</taxon>
        <taxon>Halobacteria</taxon>
        <taxon>Halobacteriales</taxon>
        <taxon>Haloferacaceae</taxon>
        <taxon>Haloquadratum</taxon>
    </lineage>
</organism>
<evidence type="ECO:0000256" key="15">
    <source>
        <dbReference type="ARBA" id="ARBA00032605"/>
    </source>
</evidence>
<dbReference type="GO" id="GO:0005886">
    <property type="term" value="C:plasma membrane"/>
    <property type="evidence" value="ECO:0007669"/>
    <property type="project" value="UniProtKB-SubCell"/>
</dbReference>
<dbReference type="GO" id="GO:0008818">
    <property type="term" value="F:cobalamin 5'-phosphate synthase activity"/>
    <property type="evidence" value="ECO:0007669"/>
    <property type="project" value="UniProtKB-UniRule"/>
</dbReference>
<dbReference type="UniPathway" id="UPA00148">
    <property type="reaction ID" value="UER00238"/>
</dbReference>
<sequence>MILSAIRGGIGFLTRVPVGHDEEAWDAFRQTPVSFTLVGYPLGAVVALPFTLLPVVPTPTVIGLYLLILISMTGITHLDGIADVGDAAVVHDDGDDPNRRRSVLHDSQVGVGGALAVTVITVLLTLGVLSAANTTPQVTFMFVFTAEIGAKSAMALLVCIGDAAHDGLGAALIDESTPLSLLPVALSLTPLFFIVPQLGIGPTAAVVSTPLAVAWAMKRWADNTLGGISGDILGSVNEISRAVAIHAGVVVWTL</sequence>
<accession>U1N294</accession>
<evidence type="ECO:0000256" key="1">
    <source>
        <dbReference type="ARBA" id="ARBA00001946"/>
    </source>
</evidence>
<comment type="cofactor">
    <cofactor evidence="1 19">
        <name>Mg(2+)</name>
        <dbReference type="ChEBI" id="CHEBI:18420"/>
    </cofactor>
</comment>
<dbReference type="STRING" id="1238424.J07HQW1_00644"/>
<comment type="subcellular location">
    <subcellularLocation>
        <location evidence="2 19">Cell membrane</location>
        <topology evidence="2 19">Multi-pass membrane protein</topology>
    </subcellularLocation>
</comment>
<dbReference type="HOGENOM" id="CLU_057426_2_0_2"/>
<feature type="transmembrane region" description="Helical" evidence="19">
    <location>
        <begin position="191"/>
        <end position="216"/>
    </location>
</feature>
<evidence type="ECO:0000256" key="18">
    <source>
        <dbReference type="ARBA" id="ARBA00049504"/>
    </source>
</evidence>
<dbReference type="GO" id="GO:0051073">
    <property type="term" value="F:adenosylcobinamide-GDP ribazoletransferase activity"/>
    <property type="evidence" value="ECO:0007669"/>
    <property type="project" value="UniProtKB-UniRule"/>
</dbReference>
<dbReference type="Pfam" id="PF02654">
    <property type="entry name" value="CobS"/>
    <property type="match status" value="1"/>
</dbReference>
<gene>
    <name evidence="19" type="primary">cobS</name>
    <name evidence="20" type="ORF">J07HQW1_00644</name>
</gene>